<name>A0A8H3LU10_9GLOM</name>
<comment type="subunit">
    <text evidence="3">Component of the SCF (SKP1-CUL1-F-box protein) E3 ubiquitin ligase complexes.</text>
</comment>
<dbReference type="SMART" id="SM00512">
    <property type="entry name" value="Skp1"/>
    <property type="match status" value="1"/>
</dbReference>
<protein>
    <recommendedName>
        <fullName evidence="3">E3 ubiquitin ligase complex SCF subunit</fullName>
    </recommendedName>
</protein>
<evidence type="ECO:0000259" key="4">
    <source>
        <dbReference type="Pfam" id="PF01466"/>
    </source>
</evidence>
<comment type="pathway">
    <text evidence="3">Protein modification; protein ubiquitination.</text>
</comment>
<reference evidence="6" key="1">
    <citation type="submission" date="2019-10" db="EMBL/GenBank/DDBJ databases">
        <title>Conservation and host-specific expression of non-tandemly repeated heterogenous ribosome RNA gene in arbuscular mycorrhizal fungi.</title>
        <authorList>
            <person name="Maeda T."/>
            <person name="Kobayashi Y."/>
            <person name="Nakagawa T."/>
            <person name="Ezawa T."/>
            <person name="Yamaguchi K."/>
            <person name="Bino T."/>
            <person name="Nishimoto Y."/>
            <person name="Shigenobu S."/>
            <person name="Kawaguchi M."/>
        </authorList>
    </citation>
    <scope>NUCLEOTIDE SEQUENCE</scope>
    <source>
        <strain evidence="6">HR1</strain>
    </source>
</reference>
<dbReference type="EMBL" id="BLAL01000199">
    <property type="protein sequence ID" value="GES91288.1"/>
    <property type="molecule type" value="Genomic_DNA"/>
</dbReference>
<sequence length="140" mass="16094">MTSESSEVKKVTLKSCDEVEFKVEIPVASRSILLKNMIEDVGETDQSIPLPNVNEKVLKKVLEWCQHHVNDPQPTNDDDDSRRRNTEIDDWDQRFLNVEQDMLFEIILAANYLDIKPLLDIGCKTVANMIKDKNYSLISS</sequence>
<dbReference type="Gene3D" id="3.30.710.10">
    <property type="entry name" value="Potassium Channel Kv1.1, Chain A"/>
    <property type="match status" value="1"/>
</dbReference>
<dbReference type="Pfam" id="PF01466">
    <property type="entry name" value="Skp1"/>
    <property type="match status" value="1"/>
</dbReference>
<dbReference type="InterPro" id="IPR036296">
    <property type="entry name" value="SKP1-like_dim_sf"/>
</dbReference>
<dbReference type="PIRSF" id="PIRSF028729">
    <property type="entry name" value="E3_ubiquit_lig_SCF_Skp"/>
    <property type="match status" value="1"/>
</dbReference>
<dbReference type="GO" id="GO:0006511">
    <property type="term" value="P:ubiquitin-dependent protein catabolic process"/>
    <property type="evidence" value="ECO:0007669"/>
    <property type="project" value="InterPro"/>
</dbReference>
<dbReference type="GO" id="GO:0016567">
    <property type="term" value="P:protein ubiquitination"/>
    <property type="evidence" value="ECO:0007669"/>
    <property type="project" value="UniProtKB-UniPathway"/>
</dbReference>
<proteinExistence type="inferred from homology"/>
<evidence type="ECO:0000313" key="6">
    <source>
        <dbReference type="EMBL" id="GES91288.1"/>
    </source>
</evidence>
<accession>A0A8H3LU10</accession>
<gene>
    <name evidence="6" type="ORF">RCL2_001811900</name>
</gene>
<evidence type="ECO:0000256" key="2">
    <source>
        <dbReference type="ARBA" id="ARBA00022786"/>
    </source>
</evidence>
<dbReference type="Proteomes" id="UP000615446">
    <property type="component" value="Unassembled WGS sequence"/>
</dbReference>
<feature type="domain" description="SKP1 component dimerisation" evidence="4">
    <location>
        <begin position="116"/>
        <end position="134"/>
    </location>
</feature>
<organism evidence="6 7">
    <name type="scientific">Rhizophagus clarus</name>
    <dbReference type="NCBI Taxonomy" id="94130"/>
    <lineage>
        <taxon>Eukaryota</taxon>
        <taxon>Fungi</taxon>
        <taxon>Fungi incertae sedis</taxon>
        <taxon>Mucoromycota</taxon>
        <taxon>Glomeromycotina</taxon>
        <taxon>Glomeromycetes</taxon>
        <taxon>Glomerales</taxon>
        <taxon>Glomeraceae</taxon>
        <taxon>Rhizophagus</taxon>
    </lineage>
</organism>
<keyword evidence="2 3" id="KW-0833">Ubl conjugation pathway</keyword>
<dbReference type="UniPathway" id="UPA00143"/>
<feature type="domain" description="SKP1 component POZ" evidence="5">
    <location>
        <begin position="9"/>
        <end position="70"/>
    </location>
</feature>
<dbReference type="SUPFAM" id="SSF54695">
    <property type="entry name" value="POZ domain"/>
    <property type="match status" value="1"/>
</dbReference>
<dbReference type="SUPFAM" id="SSF81382">
    <property type="entry name" value="Skp1 dimerisation domain-like"/>
    <property type="match status" value="1"/>
</dbReference>
<dbReference type="InterPro" id="IPR011333">
    <property type="entry name" value="SKP1/BTB/POZ_sf"/>
</dbReference>
<dbReference type="InterPro" id="IPR016897">
    <property type="entry name" value="SKP1"/>
</dbReference>
<dbReference type="OrthoDB" id="2342932at2759"/>
<evidence type="ECO:0000256" key="1">
    <source>
        <dbReference type="ARBA" id="ARBA00009993"/>
    </source>
</evidence>
<comment type="function">
    <text evidence="3">Essential component of the SCF (SKP1-CUL1-F-box protein) E3 ubiquitin ligase complexes, which mediate the ubiquitination and subsequent proteasomal degradation of target proteins.</text>
</comment>
<evidence type="ECO:0000313" key="7">
    <source>
        <dbReference type="Proteomes" id="UP000615446"/>
    </source>
</evidence>
<dbReference type="InterPro" id="IPR016072">
    <property type="entry name" value="Skp1_comp_dimer"/>
</dbReference>
<dbReference type="Pfam" id="PF03931">
    <property type="entry name" value="Skp1_POZ"/>
    <property type="match status" value="1"/>
</dbReference>
<dbReference type="AlphaFoldDB" id="A0A8H3LU10"/>
<dbReference type="InterPro" id="IPR016073">
    <property type="entry name" value="Skp1_comp_POZ"/>
</dbReference>
<evidence type="ECO:0000256" key="3">
    <source>
        <dbReference type="PIRNR" id="PIRNR028729"/>
    </source>
</evidence>
<dbReference type="FunFam" id="3.30.710.10:FF:000026">
    <property type="entry name" value="E3 ubiquitin ligase complex SCF subunit"/>
    <property type="match status" value="1"/>
</dbReference>
<comment type="similarity">
    <text evidence="1 3">Belongs to the SKP1 family.</text>
</comment>
<comment type="caution">
    <text evidence="6">The sequence shown here is derived from an EMBL/GenBank/DDBJ whole genome shotgun (WGS) entry which is preliminary data.</text>
</comment>
<dbReference type="InterPro" id="IPR001232">
    <property type="entry name" value="SKP1-like"/>
</dbReference>
<dbReference type="CDD" id="cd18322">
    <property type="entry name" value="BTB_POZ_SKP1"/>
    <property type="match status" value="1"/>
</dbReference>
<dbReference type="PANTHER" id="PTHR11165">
    <property type="entry name" value="SKP1"/>
    <property type="match status" value="1"/>
</dbReference>
<evidence type="ECO:0000259" key="5">
    <source>
        <dbReference type="Pfam" id="PF03931"/>
    </source>
</evidence>